<keyword evidence="3" id="KW-1185">Reference proteome</keyword>
<evidence type="ECO:0008006" key="4">
    <source>
        <dbReference type="Google" id="ProtNLM"/>
    </source>
</evidence>
<name>A0AA86R747_9EUKA</name>
<evidence type="ECO:0000313" key="2">
    <source>
        <dbReference type="EMBL" id="CAL5999964.1"/>
    </source>
</evidence>
<dbReference type="EMBL" id="CATOUU010001064">
    <property type="protein sequence ID" value="CAI9969908.1"/>
    <property type="molecule type" value="Genomic_DNA"/>
</dbReference>
<dbReference type="EMBL" id="CAXDID020000040">
    <property type="protein sequence ID" value="CAL5999964.1"/>
    <property type="molecule type" value="Genomic_DNA"/>
</dbReference>
<accession>A0AA86R747</accession>
<dbReference type="Gene3D" id="3.40.630.30">
    <property type="match status" value="1"/>
</dbReference>
<reference evidence="1" key="1">
    <citation type="submission" date="2023-06" db="EMBL/GenBank/DDBJ databases">
        <authorList>
            <person name="Kurt Z."/>
        </authorList>
    </citation>
    <scope>NUCLEOTIDE SEQUENCE</scope>
</reference>
<proteinExistence type="predicted"/>
<evidence type="ECO:0000313" key="1">
    <source>
        <dbReference type="EMBL" id="CAI9969908.1"/>
    </source>
</evidence>
<sequence length="398" mass="44807">MLHITPQFRFKEIFDYLQQNKNIVQYEKEYEQIDGLSSFHRATHIEENGEICAFSCYLPSYLISAVKNKQTQRYLKSIVDEVDFPIIQDDTHEYSDCIYVPFIASNEQHLPLIMYLAAVQSVFKQLPIIIPKRATPHKLDSIFKKTSQRTSYCIIFPIQAEQFITNKPTLAGPLVSKFALLHPVQIDNEEEILAACLVLQSSFQNDPLFSVYEQNTIKRAAMIGNIVAHAVRTTTERGTNFLFCPFYIQPKISKAVACIVSTPPGGKNPWGTEPGSMMLMGKQFGTSTLRVCKNFDILHEKCCGQVENHYYVALIGCTKPGHGIGKAIMSIPMDIAAQVGADFYLENSTQDNTKFYEGLGLKQCGELVLSNNGISATCWALRKDPHNNDAITEIVKIQ</sequence>
<comment type="caution">
    <text evidence="1">The sequence shown here is derived from an EMBL/GenBank/DDBJ whole genome shotgun (WGS) entry which is preliminary data.</text>
</comment>
<dbReference type="Proteomes" id="UP001642409">
    <property type="component" value="Unassembled WGS sequence"/>
</dbReference>
<dbReference type="AlphaFoldDB" id="A0AA86R747"/>
<reference evidence="2 3" key="2">
    <citation type="submission" date="2024-07" db="EMBL/GenBank/DDBJ databases">
        <authorList>
            <person name="Akdeniz Z."/>
        </authorList>
    </citation>
    <scope>NUCLEOTIDE SEQUENCE [LARGE SCALE GENOMIC DNA]</scope>
</reference>
<evidence type="ECO:0000313" key="3">
    <source>
        <dbReference type="Proteomes" id="UP001642409"/>
    </source>
</evidence>
<organism evidence="1">
    <name type="scientific">Hexamita inflata</name>
    <dbReference type="NCBI Taxonomy" id="28002"/>
    <lineage>
        <taxon>Eukaryota</taxon>
        <taxon>Metamonada</taxon>
        <taxon>Diplomonadida</taxon>
        <taxon>Hexamitidae</taxon>
        <taxon>Hexamitinae</taxon>
        <taxon>Hexamita</taxon>
    </lineage>
</organism>
<protein>
    <recommendedName>
        <fullName evidence="4">N-acetyltransferase domain-containing protein</fullName>
    </recommendedName>
</protein>
<gene>
    <name evidence="2" type="ORF">HINF_LOCUS16472</name>
    <name evidence="1" type="ORF">HINF_LOCUS57553</name>
</gene>